<dbReference type="SUPFAM" id="SSF56935">
    <property type="entry name" value="Porins"/>
    <property type="match status" value="1"/>
</dbReference>
<evidence type="ECO:0000256" key="9">
    <source>
        <dbReference type="ARBA" id="ARBA00023136"/>
    </source>
</evidence>
<dbReference type="Pfam" id="PF00593">
    <property type="entry name" value="TonB_dep_Rec_b-barrel"/>
    <property type="match status" value="1"/>
</dbReference>
<keyword evidence="6 12" id="KW-0812">Transmembrane</keyword>
<keyword evidence="3 12" id="KW-0813">Transport</keyword>
<dbReference type="PANTHER" id="PTHR32552">
    <property type="entry name" value="FERRICHROME IRON RECEPTOR-RELATED"/>
    <property type="match status" value="1"/>
</dbReference>
<keyword evidence="9 12" id="KW-0472">Membrane</keyword>
<dbReference type="InterPro" id="IPR012910">
    <property type="entry name" value="Plug_dom"/>
</dbReference>
<dbReference type="PROSITE" id="PS52016">
    <property type="entry name" value="TONB_DEPENDENT_REC_3"/>
    <property type="match status" value="1"/>
</dbReference>
<dbReference type="SMART" id="SM00965">
    <property type="entry name" value="STN"/>
    <property type="match status" value="1"/>
</dbReference>
<organism evidence="15 16">
    <name type="scientific">Xylophilus rhododendri</name>
    <dbReference type="NCBI Taxonomy" id="2697032"/>
    <lineage>
        <taxon>Bacteria</taxon>
        <taxon>Pseudomonadati</taxon>
        <taxon>Pseudomonadota</taxon>
        <taxon>Betaproteobacteria</taxon>
        <taxon>Burkholderiales</taxon>
        <taxon>Xylophilus</taxon>
    </lineage>
</organism>
<evidence type="ECO:0000256" key="6">
    <source>
        <dbReference type="ARBA" id="ARBA00022692"/>
    </source>
</evidence>
<evidence type="ECO:0000256" key="2">
    <source>
        <dbReference type="ARBA" id="ARBA00009810"/>
    </source>
</evidence>
<gene>
    <name evidence="15" type="ORF">GT347_21585</name>
</gene>
<accession>A0A857J8G3</accession>
<dbReference type="KEGG" id="xyk:GT347_21585"/>
<dbReference type="GO" id="GO:0015344">
    <property type="term" value="F:siderophore uptake transmembrane transporter activity"/>
    <property type="evidence" value="ECO:0007669"/>
    <property type="project" value="TreeGrafter"/>
</dbReference>
<dbReference type="InterPro" id="IPR036942">
    <property type="entry name" value="Beta-barrel_TonB_sf"/>
</dbReference>
<evidence type="ECO:0000256" key="7">
    <source>
        <dbReference type="ARBA" id="ARBA00023004"/>
    </source>
</evidence>
<dbReference type="RefSeq" id="WP_160554151.1">
    <property type="nucleotide sequence ID" value="NZ_CP047650.1"/>
</dbReference>
<dbReference type="Proteomes" id="UP000464787">
    <property type="component" value="Chromosome"/>
</dbReference>
<keyword evidence="10 15" id="KW-0675">Receptor</keyword>
<keyword evidence="8 13" id="KW-0798">TonB box</keyword>
<evidence type="ECO:0000256" key="3">
    <source>
        <dbReference type="ARBA" id="ARBA00022448"/>
    </source>
</evidence>
<evidence type="ECO:0000256" key="4">
    <source>
        <dbReference type="ARBA" id="ARBA00022452"/>
    </source>
</evidence>
<sequence length="795" mass="85357">MGDGAAALSDVFRAAVVLPALFLAVAAGGLHAQDRPSFHVPPGPLNTAIGSFAAQSGALVSADGALTAGKASPGVEGETDVARGFERLLAGTGLQALRAADGSYVLRPAPPAAAATPLVTAGWSLPTVQVQASAEPDAAARLASGQRIAPGAQAQPQTGFTLDRHALDLLQANDLQQALSHVPGITSSNVDNSRYRIHSRGFQIDTLQFDGVSTAVGYLTPPNLSMYESVEVLRGPDGVMAGVGSAGGTMNLVRKRPQRAFEATARVGAGSYQARTGQIDIGGPLDAAGQLRGRIVASTDRQALRQQGTWRHDDQLYGVLETDLGPSTELRIGASRQWLDSRSMQYGYPTYTDGSFLRIPYATYYGADWNRETYRLDTAFAELLHRLDAGWSLKASLNQLHSQRDSAFAGLRGAVVAGQDLSRYQTSTIQTEDRQTVLDLKAAGPLQAWGRSHDLTLGLNASHQRDPQSSAPGVPRYFDVSLADPYSPPQADFSTNVSRQVTQTDQLGAYAHGRFALADRLDLAAGLRASRWTSRVAIDPLANASGMQDHHDGFGPRLTPSAGLVWRLDAARQLYASTSAIYTPQTQRDASGTLLKPLQGRQEEAGLRQQLAEGRLQLQLALFRLVQANRAMNTPGDTTGTVFQAQGKARTQGLDAQLSGHLQPGWELSLGYTRTLTRYLDSSADTGRAAFMAYTPGHLLKAWTDWRPAGQRWHVGGALKASSAYQVVDGSATIRQRGFATLDTWIGLNLRPGLELRAHLENAFDRLYYQSLSSTADHNFLGNPRLLMLTLQARY</sequence>
<dbReference type="InterPro" id="IPR011662">
    <property type="entry name" value="Secretin/TonB_short_N"/>
</dbReference>
<evidence type="ECO:0000256" key="8">
    <source>
        <dbReference type="ARBA" id="ARBA00023077"/>
    </source>
</evidence>
<evidence type="ECO:0000259" key="14">
    <source>
        <dbReference type="SMART" id="SM00965"/>
    </source>
</evidence>
<dbReference type="Pfam" id="PF07660">
    <property type="entry name" value="STN"/>
    <property type="match status" value="1"/>
</dbReference>
<dbReference type="GO" id="GO:0009279">
    <property type="term" value="C:cell outer membrane"/>
    <property type="evidence" value="ECO:0007669"/>
    <property type="project" value="UniProtKB-SubCell"/>
</dbReference>
<keyword evidence="16" id="KW-1185">Reference proteome</keyword>
<proteinExistence type="inferred from homology"/>
<evidence type="ECO:0000256" key="11">
    <source>
        <dbReference type="ARBA" id="ARBA00023237"/>
    </source>
</evidence>
<evidence type="ECO:0000256" key="10">
    <source>
        <dbReference type="ARBA" id="ARBA00023170"/>
    </source>
</evidence>
<evidence type="ECO:0000256" key="13">
    <source>
        <dbReference type="RuleBase" id="RU003357"/>
    </source>
</evidence>
<dbReference type="GO" id="GO:0015891">
    <property type="term" value="P:siderophore transport"/>
    <property type="evidence" value="ECO:0007669"/>
    <property type="project" value="InterPro"/>
</dbReference>
<evidence type="ECO:0000256" key="1">
    <source>
        <dbReference type="ARBA" id="ARBA00004571"/>
    </source>
</evidence>
<evidence type="ECO:0000313" key="15">
    <source>
        <dbReference type="EMBL" id="QHJ00341.1"/>
    </source>
</evidence>
<evidence type="ECO:0000313" key="16">
    <source>
        <dbReference type="Proteomes" id="UP000464787"/>
    </source>
</evidence>
<keyword evidence="4 12" id="KW-1134">Transmembrane beta strand</keyword>
<dbReference type="Pfam" id="PF07715">
    <property type="entry name" value="Plug"/>
    <property type="match status" value="1"/>
</dbReference>
<dbReference type="CDD" id="cd01347">
    <property type="entry name" value="ligand_gated_channel"/>
    <property type="match status" value="1"/>
</dbReference>
<keyword evidence="5" id="KW-0406">Ion transport</keyword>
<comment type="similarity">
    <text evidence="2 12 13">Belongs to the TonB-dependent receptor family.</text>
</comment>
<dbReference type="GO" id="GO:0038023">
    <property type="term" value="F:signaling receptor activity"/>
    <property type="evidence" value="ECO:0007669"/>
    <property type="project" value="InterPro"/>
</dbReference>
<dbReference type="InterPro" id="IPR037066">
    <property type="entry name" value="Plug_dom_sf"/>
</dbReference>
<keyword evidence="5" id="KW-0410">Iron transport</keyword>
<comment type="subcellular location">
    <subcellularLocation>
        <location evidence="1 12">Cell outer membrane</location>
        <topology evidence="1 12">Multi-pass membrane protein</topology>
    </subcellularLocation>
</comment>
<dbReference type="NCBIfam" id="TIGR01783">
    <property type="entry name" value="TonB-siderophor"/>
    <property type="match status" value="1"/>
</dbReference>
<feature type="domain" description="Secretin/TonB short N-terminal" evidence="14">
    <location>
        <begin position="58"/>
        <end position="109"/>
    </location>
</feature>
<evidence type="ECO:0000256" key="12">
    <source>
        <dbReference type="PROSITE-ProRule" id="PRU01360"/>
    </source>
</evidence>
<evidence type="ECO:0000256" key="5">
    <source>
        <dbReference type="ARBA" id="ARBA00022496"/>
    </source>
</evidence>
<reference evidence="15 16" key="1">
    <citation type="submission" date="2020-01" db="EMBL/GenBank/DDBJ databases">
        <title>Genome sequencing of strain KACC 21265.</title>
        <authorList>
            <person name="Heo J."/>
            <person name="Kim S.-J."/>
            <person name="Kim J.-S."/>
            <person name="Hong S.-B."/>
            <person name="Kwon S.-W."/>
        </authorList>
    </citation>
    <scope>NUCLEOTIDE SEQUENCE [LARGE SCALE GENOMIC DNA]</scope>
    <source>
        <strain evidence="15 16">KACC 21265</strain>
    </source>
</reference>
<dbReference type="Gene3D" id="2.40.170.20">
    <property type="entry name" value="TonB-dependent receptor, beta-barrel domain"/>
    <property type="match status" value="1"/>
</dbReference>
<protein>
    <submittedName>
        <fullName evidence="15">TonB-dependent siderophore receptor</fullName>
    </submittedName>
</protein>
<dbReference type="InterPro" id="IPR000531">
    <property type="entry name" value="Beta-barrel_TonB"/>
</dbReference>
<keyword evidence="11 12" id="KW-0998">Cell outer membrane</keyword>
<dbReference type="InterPro" id="IPR010105">
    <property type="entry name" value="TonB_sidphr_rcpt"/>
</dbReference>
<dbReference type="EMBL" id="CP047650">
    <property type="protein sequence ID" value="QHJ00341.1"/>
    <property type="molecule type" value="Genomic_DNA"/>
</dbReference>
<dbReference type="Gene3D" id="2.170.130.10">
    <property type="entry name" value="TonB-dependent receptor, plug domain"/>
    <property type="match status" value="1"/>
</dbReference>
<dbReference type="PANTHER" id="PTHR32552:SF74">
    <property type="entry name" value="HYDROXAMATE SIDEROPHORE RECEPTOR FHUE"/>
    <property type="match status" value="1"/>
</dbReference>
<keyword evidence="7" id="KW-0408">Iron</keyword>
<dbReference type="AlphaFoldDB" id="A0A857J8G3"/>
<dbReference type="Gene3D" id="3.55.50.30">
    <property type="match status" value="1"/>
</dbReference>
<dbReference type="InterPro" id="IPR039426">
    <property type="entry name" value="TonB-dep_rcpt-like"/>
</dbReference>
<name>A0A857J8G3_9BURK</name>